<accession>A0A1F8H199</accession>
<evidence type="ECO:0008006" key="4">
    <source>
        <dbReference type="Google" id="ProtNLM"/>
    </source>
</evidence>
<proteinExistence type="predicted"/>
<evidence type="ECO:0000313" key="3">
    <source>
        <dbReference type="Proteomes" id="UP000177111"/>
    </source>
</evidence>
<reference evidence="2 3" key="1">
    <citation type="journal article" date="2016" name="Nat. Commun.">
        <title>Thousands of microbial genomes shed light on interconnected biogeochemical processes in an aquifer system.</title>
        <authorList>
            <person name="Anantharaman K."/>
            <person name="Brown C.T."/>
            <person name="Hug L.A."/>
            <person name="Sharon I."/>
            <person name="Castelle C.J."/>
            <person name="Probst A.J."/>
            <person name="Thomas B.C."/>
            <person name="Singh A."/>
            <person name="Wilkins M.J."/>
            <person name="Karaoz U."/>
            <person name="Brodie E.L."/>
            <person name="Williams K.H."/>
            <person name="Hubbard S.S."/>
            <person name="Banfield J.F."/>
        </authorList>
    </citation>
    <scope>NUCLEOTIDE SEQUENCE [LARGE SCALE GENOMIC DNA]</scope>
</reference>
<comment type="caution">
    <text evidence="2">The sequence shown here is derived from an EMBL/GenBank/DDBJ whole genome shotgun (WGS) entry which is preliminary data.</text>
</comment>
<feature type="transmembrane region" description="Helical" evidence="1">
    <location>
        <begin position="7"/>
        <end position="27"/>
    </location>
</feature>
<organism evidence="2 3">
    <name type="scientific">Candidatus Yanofskybacteria bacterium RIFCSPLOWO2_02_FULL_44_18</name>
    <dbReference type="NCBI Taxonomy" id="1802705"/>
    <lineage>
        <taxon>Bacteria</taxon>
        <taxon>Candidatus Yanofskyibacteriota</taxon>
    </lineage>
</organism>
<keyword evidence="1" id="KW-1133">Transmembrane helix</keyword>
<dbReference type="Pfam" id="PF04070">
    <property type="entry name" value="DUF378"/>
    <property type="match status" value="1"/>
</dbReference>
<keyword evidence="1" id="KW-0472">Membrane</keyword>
<evidence type="ECO:0000256" key="1">
    <source>
        <dbReference type="SAM" id="Phobius"/>
    </source>
</evidence>
<protein>
    <recommendedName>
        <fullName evidence="4">DUF378 domain-containing protein</fullName>
    </recommendedName>
</protein>
<dbReference type="AlphaFoldDB" id="A0A1F8H199"/>
<feature type="transmembrane region" description="Helical" evidence="1">
    <location>
        <begin position="33"/>
        <end position="54"/>
    </location>
</feature>
<dbReference type="Proteomes" id="UP000177111">
    <property type="component" value="Unassembled WGS sequence"/>
</dbReference>
<sequence length="61" mass="6617">MKGLHSVAWWLMVIGSLNWLLIGLFNINVITRYLPSLATVAYILIGLSAVYALVGGKRASA</sequence>
<name>A0A1F8H199_9BACT</name>
<gene>
    <name evidence="2" type="ORF">A3I96_00485</name>
</gene>
<dbReference type="InterPro" id="IPR007211">
    <property type="entry name" value="DUF378"/>
</dbReference>
<dbReference type="EMBL" id="MGKT01000004">
    <property type="protein sequence ID" value="OGN31301.1"/>
    <property type="molecule type" value="Genomic_DNA"/>
</dbReference>
<keyword evidence="1" id="KW-0812">Transmembrane</keyword>
<evidence type="ECO:0000313" key="2">
    <source>
        <dbReference type="EMBL" id="OGN31301.1"/>
    </source>
</evidence>